<name>A0A8S0WBL7_9GAMM</name>
<proteinExistence type="predicted"/>
<keyword evidence="2" id="KW-1185">Reference proteome</keyword>
<dbReference type="AlphaFoldDB" id="A0A8S0WBL7"/>
<reference evidence="1 2" key="1">
    <citation type="submission" date="2020-02" db="EMBL/GenBank/DDBJ databases">
        <authorList>
            <person name="Hogendoorn C."/>
        </authorList>
    </citation>
    <scope>NUCLEOTIDE SEQUENCE [LARGE SCALE GENOMIC DNA]</scope>
    <source>
        <strain evidence="1">METHB21</strain>
    </source>
</reference>
<evidence type="ECO:0000313" key="1">
    <source>
        <dbReference type="EMBL" id="CAA9891783.1"/>
    </source>
</evidence>
<organism evidence="1 2">
    <name type="scientific">Candidatus Methylobacter favarea</name>
    <dbReference type="NCBI Taxonomy" id="2707345"/>
    <lineage>
        <taxon>Bacteria</taxon>
        <taxon>Pseudomonadati</taxon>
        <taxon>Pseudomonadota</taxon>
        <taxon>Gammaproteobacteria</taxon>
        <taxon>Methylococcales</taxon>
        <taxon>Methylococcaceae</taxon>
        <taxon>Methylobacter</taxon>
    </lineage>
</organism>
<comment type="caution">
    <text evidence="1">The sequence shown here is derived from an EMBL/GenBank/DDBJ whole genome shotgun (WGS) entry which is preliminary data.</text>
</comment>
<gene>
    <name evidence="1" type="ORF">METHB2_50054</name>
</gene>
<protein>
    <submittedName>
        <fullName evidence="1">Uncharacterized protein</fullName>
    </submittedName>
</protein>
<dbReference type="EMBL" id="CADCXN010000080">
    <property type="protein sequence ID" value="CAA9891783.1"/>
    <property type="molecule type" value="Genomic_DNA"/>
</dbReference>
<sequence length="116" mass="12742">MIANAIIYYNSAILSRLLTQYEAGSNVDESASVIAIPLVKSDRLSFTLGTLHKLNVLWPSRDRKVDTPKIGLTSVVAVNHYPEPVPAIKARLRAECICDSPGFFCIAEVAFPSHTR</sequence>
<accession>A0A8S0WBL7</accession>
<dbReference type="Proteomes" id="UP000494216">
    <property type="component" value="Unassembled WGS sequence"/>
</dbReference>
<evidence type="ECO:0000313" key="2">
    <source>
        <dbReference type="Proteomes" id="UP000494216"/>
    </source>
</evidence>